<comment type="caution">
    <text evidence="3">The sequence shown here is derived from an EMBL/GenBank/DDBJ whole genome shotgun (WGS) entry which is preliminary data.</text>
</comment>
<feature type="compositionally biased region" description="Basic and acidic residues" evidence="1">
    <location>
        <begin position="1"/>
        <end position="11"/>
    </location>
</feature>
<protein>
    <submittedName>
        <fullName evidence="3">Uncharacterized protein</fullName>
    </submittedName>
</protein>
<feature type="transmembrane region" description="Helical" evidence="2">
    <location>
        <begin position="24"/>
        <end position="41"/>
    </location>
</feature>
<feature type="transmembrane region" description="Helical" evidence="2">
    <location>
        <begin position="53"/>
        <end position="71"/>
    </location>
</feature>
<keyword evidence="2" id="KW-0472">Membrane</keyword>
<organism evidence="3 4">
    <name type="scientific">Aureobasidium melanogenum</name>
    <name type="common">Aureobasidium pullulans var. melanogenum</name>
    <dbReference type="NCBI Taxonomy" id="46634"/>
    <lineage>
        <taxon>Eukaryota</taxon>
        <taxon>Fungi</taxon>
        <taxon>Dikarya</taxon>
        <taxon>Ascomycota</taxon>
        <taxon>Pezizomycotina</taxon>
        <taxon>Dothideomycetes</taxon>
        <taxon>Dothideomycetidae</taxon>
        <taxon>Dothideales</taxon>
        <taxon>Saccotheciaceae</taxon>
        <taxon>Aureobasidium</taxon>
    </lineage>
</organism>
<name>A0A9P8FY22_AURME</name>
<feature type="non-terminal residue" evidence="3">
    <location>
        <position position="159"/>
    </location>
</feature>
<evidence type="ECO:0000256" key="1">
    <source>
        <dbReference type="SAM" id="MobiDB-lite"/>
    </source>
</evidence>
<evidence type="ECO:0000256" key="2">
    <source>
        <dbReference type="SAM" id="Phobius"/>
    </source>
</evidence>
<proteinExistence type="predicted"/>
<dbReference type="EMBL" id="JAHFXS010000391">
    <property type="protein sequence ID" value="KAG9985446.1"/>
    <property type="molecule type" value="Genomic_DNA"/>
</dbReference>
<accession>A0A9P8FY22</accession>
<keyword evidence="4" id="KW-1185">Reference proteome</keyword>
<sequence length="159" mass="17636">MSKSQFTEETKPQSPNATPTPKRPITAAILSCLLISFDIWFLSSVDNRTHIDYAWLLSVNFGLALTIYGIYTSWDFSEEDDDEKAGVDSTRAFTAIILSFLLVAFGLWAVTWDVRWKVGPWICLLCVNVGLVVGIRAGSELMRQAETAPAAAMEAVEKK</sequence>
<feature type="transmembrane region" description="Helical" evidence="2">
    <location>
        <begin position="92"/>
        <end position="112"/>
    </location>
</feature>
<reference evidence="3" key="2">
    <citation type="submission" date="2021-08" db="EMBL/GenBank/DDBJ databases">
        <authorList>
            <person name="Gostincar C."/>
            <person name="Sun X."/>
            <person name="Song Z."/>
            <person name="Gunde-Cimerman N."/>
        </authorList>
    </citation>
    <scope>NUCLEOTIDE SEQUENCE</scope>
    <source>
        <strain evidence="3">EXF-9298</strain>
    </source>
</reference>
<evidence type="ECO:0000313" key="4">
    <source>
        <dbReference type="Proteomes" id="UP000729357"/>
    </source>
</evidence>
<gene>
    <name evidence="3" type="ORF">KCU98_g4709</name>
</gene>
<keyword evidence="2" id="KW-1133">Transmembrane helix</keyword>
<keyword evidence="2" id="KW-0812">Transmembrane</keyword>
<reference evidence="3" key="1">
    <citation type="journal article" date="2021" name="J Fungi (Basel)">
        <title>Virulence traits and population genomics of the black yeast Aureobasidium melanogenum.</title>
        <authorList>
            <person name="Cernosa A."/>
            <person name="Sun X."/>
            <person name="Gostincar C."/>
            <person name="Fang C."/>
            <person name="Gunde-Cimerman N."/>
            <person name="Song Z."/>
        </authorList>
    </citation>
    <scope>NUCLEOTIDE SEQUENCE</scope>
    <source>
        <strain evidence="3">EXF-9298</strain>
    </source>
</reference>
<dbReference type="Proteomes" id="UP000729357">
    <property type="component" value="Unassembled WGS sequence"/>
</dbReference>
<dbReference type="AlphaFoldDB" id="A0A9P8FY22"/>
<feature type="region of interest" description="Disordered" evidence="1">
    <location>
        <begin position="1"/>
        <end position="22"/>
    </location>
</feature>
<feature type="transmembrane region" description="Helical" evidence="2">
    <location>
        <begin position="118"/>
        <end position="135"/>
    </location>
</feature>
<evidence type="ECO:0000313" key="3">
    <source>
        <dbReference type="EMBL" id="KAG9985446.1"/>
    </source>
</evidence>